<dbReference type="EC" id="2.1.1.221" evidence="1"/>
<evidence type="ECO:0000259" key="4">
    <source>
        <dbReference type="PROSITE" id="PS51675"/>
    </source>
</evidence>
<evidence type="ECO:0000256" key="1">
    <source>
        <dbReference type="ARBA" id="ARBA00012797"/>
    </source>
</evidence>
<evidence type="ECO:0000256" key="3">
    <source>
        <dbReference type="SAM" id="MobiDB-lite"/>
    </source>
</evidence>
<reference evidence="5" key="1">
    <citation type="journal article" date="2021" name="Sci. Rep.">
        <title>Diploid genomic architecture of Nitzschia inconspicua, an elite biomass production diatom.</title>
        <authorList>
            <person name="Oliver A."/>
            <person name="Podell S."/>
            <person name="Pinowska A."/>
            <person name="Traller J.C."/>
            <person name="Smith S.R."/>
            <person name="McClure R."/>
            <person name="Beliaev A."/>
            <person name="Bohutskyi P."/>
            <person name="Hill E.A."/>
            <person name="Rabines A."/>
            <person name="Zheng H."/>
            <person name="Allen L.Z."/>
            <person name="Kuo A."/>
            <person name="Grigoriev I.V."/>
            <person name="Allen A.E."/>
            <person name="Hazlebeck D."/>
            <person name="Allen E.E."/>
        </authorList>
    </citation>
    <scope>NUCLEOTIDE SEQUENCE</scope>
    <source>
        <strain evidence="5">Hildebrandi</strain>
    </source>
</reference>
<accession>A0A9K3PJL7</accession>
<comment type="caution">
    <text evidence="5">The sequence shown here is derived from an EMBL/GenBank/DDBJ whole genome shotgun (WGS) entry which is preliminary data.</text>
</comment>
<dbReference type="CDD" id="cd18089">
    <property type="entry name" value="SPOUT_Trm10-like"/>
    <property type="match status" value="1"/>
</dbReference>
<feature type="region of interest" description="Disordered" evidence="3">
    <location>
        <begin position="1"/>
        <end position="70"/>
    </location>
</feature>
<evidence type="ECO:0000313" key="5">
    <source>
        <dbReference type="EMBL" id="KAG7349211.1"/>
    </source>
</evidence>
<protein>
    <recommendedName>
        <fullName evidence="1">tRNA (guanine(9)-N(1))-methyltransferase</fullName>
        <ecNumber evidence="1">2.1.1.221</ecNumber>
    </recommendedName>
</protein>
<comment type="catalytic activity">
    <reaction evidence="2">
        <text>guanosine(9) in tRNA + S-adenosyl-L-methionine = N(1)-methylguanosine(9) in tRNA + S-adenosyl-L-homocysteine + H(+)</text>
        <dbReference type="Rhea" id="RHEA:43156"/>
        <dbReference type="Rhea" id="RHEA-COMP:10367"/>
        <dbReference type="Rhea" id="RHEA-COMP:10368"/>
        <dbReference type="ChEBI" id="CHEBI:15378"/>
        <dbReference type="ChEBI" id="CHEBI:57856"/>
        <dbReference type="ChEBI" id="CHEBI:59789"/>
        <dbReference type="ChEBI" id="CHEBI:73542"/>
        <dbReference type="ChEBI" id="CHEBI:74269"/>
        <dbReference type="EC" id="2.1.1.221"/>
    </reaction>
</comment>
<organism evidence="5 6">
    <name type="scientific">Nitzschia inconspicua</name>
    <dbReference type="NCBI Taxonomy" id="303405"/>
    <lineage>
        <taxon>Eukaryota</taxon>
        <taxon>Sar</taxon>
        <taxon>Stramenopiles</taxon>
        <taxon>Ochrophyta</taxon>
        <taxon>Bacillariophyta</taxon>
        <taxon>Bacillariophyceae</taxon>
        <taxon>Bacillariophycidae</taxon>
        <taxon>Bacillariales</taxon>
        <taxon>Bacillariaceae</taxon>
        <taxon>Nitzschia</taxon>
    </lineage>
</organism>
<reference evidence="5" key="2">
    <citation type="submission" date="2021-04" db="EMBL/GenBank/DDBJ databases">
        <authorList>
            <person name="Podell S."/>
        </authorList>
    </citation>
    <scope>NUCLEOTIDE SEQUENCE</scope>
    <source>
        <strain evidence="5">Hildebrandi</strain>
    </source>
</reference>
<dbReference type="GO" id="GO:0002939">
    <property type="term" value="P:tRNA N1-guanine methylation"/>
    <property type="evidence" value="ECO:0007669"/>
    <property type="project" value="TreeGrafter"/>
</dbReference>
<dbReference type="PROSITE" id="PS51675">
    <property type="entry name" value="SAM_MT_TRM10"/>
    <property type="match status" value="1"/>
</dbReference>
<gene>
    <name evidence="5" type="ORF">IV203_011808</name>
</gene>
<dbReference type="AlphaFoldDB" id="A0A9K3PJL7"/>
<evidence type="ECO:0000313" key="6">
    <source>
        <dbReference type="Proteomes" id="UP000693970"/>
    </source>
</evidence>
<name>A0A9K3PJL7_9STRA</name>
<dbReference type="PANTHER" id="PTHR13563:SF13">
    <property type="entry name" value="TRNA METHYLTRANSFERASE 10 HOMOLOG A"/>
    <property type="match status" value="1"/>
</dbReference>
<dbReference type="Proteomes" id="UP000693970">
    <property type="component" value="Unassembled WGS sequence"/>
</dbReference>
<dbReference type="InterPro" id="IPR007356">
    <property type="entry name" value="tRNA_m1G_MeTrfase_euk"/>
</dbReference>
<dbReference type="InterPro" id="IPR028564">
    <property type="entry name" value="MT_TRM10-typ"/>
</dbReference>
<evidence type="ECO:0000256" key="2">
    <source>
        <dbReference type="ARBA" id="ARBA00048434"/>
    </source>
</evidence>
<dbReference type="GO" id="GO:0000049">
    <property type="term" value="F:tRNA binding"/>
    <property type="evidence" value="ECO:0007669"/>
    <property type="project" value="TreeGrafter"/>
</dbReference>
<sequence length="321" mass="36953">MSAEGGNEQLFDTEKKSDGMNEPVHVPSVMSHESTTQDEDPSTAKPTTASPSEVGETAPKMSKNQLKRKRKLEKLMEQKRQKKEQQKCLKSAKAKVEGRDIEAERHNMEQRRLSGEGWTKRQEKWRKNFDTQGGKFQVCLDCSFEDQMTYKELNSLASQIRYCYATNRRAKHPVRVTVTSLRGKTQEILQNVAGVDRWEHREFYQTDKDVLSAYYPDKARLVYLTSDSTNILQTLEDDKIYIIGGIVDRNRLKRATIDRAESLGIATAKLPISDHLDITATKVLTCNHVFDILVKWKECNKDWKKTLLEVLPNRKDAKEKS</sequence>
<keyword evidence="6" id="KW-1185">Reference proteome</keyword>
<dbReference type="EMBL" id="JAGRRH010000019">
    <property type="protein sequence ID" value="KAG7349211.1"/>
    <property type="molecule type" value="Genomic_DNA"/>
</dbReference>
<dbReference type="OrthoDB" id="278300at2759"/>
<dbReference type="PANTHER" id="PTHR13563">
    <property type="entry name" value="TRNA (GUANINE-9-) METHYLTRANSFERASE"/>
    <property type="match status" value="1"/>
</dbReference>
<dbReference type="GO" id="GO:0052905">
    <property type="term" value="F:tRNA (guanosine(9)-N1)-methyltransferase activity"/>
    <property type="evidence" value="ECO:0007669"/>
    <property type="project" value="UniProtKB-EC"/>
</dbReference>
<feature type="domain" description="SAM-dependent MTase TRM10-type" evidence="4">
    <location>
        <begin position="121"/>
        <end position="318"/>
    </location>
</feature>
<dbReference type="GO" id="GO:0005634">
    <property type="term" value="C:nucleus"/>
    <property type="evidence" value="ECO:0007669"/>
    <property type="project" value="TreeGrafter"/>
</dbReference>
<proteinExistence type="predicted"/>